<keyword evidence="7 8" id="KW-0472">Membrane</keyword>
<dbReference type="Proteomes" id="UP000730618">
    <property type="component" value="Unassembled WGS sequence"/>
</dbReference>
<feature type="transmembrane region" description="Helical" evidence="8">
    <location>
        <begin position="185"/>
        <end position="202"/>
    </location>
</feature>
<sequence length="235" mass="25598">MEWMLTFAVVFLAAMIQTSTGFGFAIVAIPLFLLIHDGHYAVSLSIFLSLISSLSSLPQVRKEIDKPLLATLFYGSLAGLPIGGLIFYTVQVEWLKLFVSVAILAFTIPMMFRLRIPLGSGKGAGFLSGLMTSSIGMPGPPIVLYLTSKNTDKSRFRGTSIAYYCLVYPVSLALQFISGRVSAELLSHAVLVIPAIYIGQLAGKFIHRGMSQAWFQRITFLLLIATAINALIQSL</sequence>
<evidence type="ECO:0000256" key="5">
    <source>
        <dbReference type="ARBA" id="ARBA00022692"/>
    </source>
</evidence>
<reference evidence="9 10" key="1">
    <citation type="submission" date="2021-06" db="EMBL/GenBank/DDBJ databases">
        <authorList>
            <person name="Criscuolo A."/>
        </authorList>
    </citation>
    <scope>NUCLEOTIDE SEQUENCE [LARGE SCALE GENOMIC DNA]</scope>
    <source>
        <strain evidence="10">CIP 111802</strain>
    </source>
</reference>
<evidence type="ECO:0000256" key="3">
    <source>
        <dbReference type="ARBA" id="ARBA00022448"/>
    </source>
</evidence>
<evidence type="ECO:0000256" key="1">
    <source>
        <dbReference type="ARBA" id="ARBA00004651"/>
    </source>
</evidence>
<dbReference type="InterPro" id="IPR052017">
    <property type="entry name" value="TSUP"/>
</dbReference>
<feature type="transmembrane region" description="Helical" evidence="8">
    <location>
        <begin position="94"/>
        <end position="112"/>
    </location>
</feature>
<keyword evidence="3" id="KW-0813">Transport</keyword>
<evidence type="ECO:0000256" key="2">
    <source>
        <dbReference type="ARBA" id="ARBA00009142"/>
    </source>
</evidence>
<keyword evidence="10" id="KW-1185">Reference proteome</keyword>
<evidence type="ECO:0000256" key="6">
    <source>
        <dbReference type="ARBA" id="ARBA00022989"/>
    </source>
</evidence>
<dbReference type="RefSeq" id="WP_218101972.1">
    <property type="nucleotide sequence ID" value="NZ_CAJVCE010000022.1"/>
</dbReference>
<evidence type="ECO:0000256" key="4">
    <source>
        <dbReference type="ARBA" id="ARBA00022475"/>
    </source>
</evidence>
<keyword evidence="6 8" id="KW-1133">Transmembrane helix</keyword>
<evidence type="ECO:0000256" key="7">
    <source>
        <dbReference type="ARBA" id="ARBA00023136"/>
    </source>
</evidence>
<name>A0ABM8VQM2_9BACL</name>
<organism evidence="9 10">
    <name type="scientific">Paenibacillus allorhizosphaerae</name>
    <dbReference type="NCBI Taxonomy" id="2849866"/>
    <lineage>
        <taxon>Bacteria</taxon>
        <taxon>Bacillati</taxon>
        <taxon>Bacillota</taxon>
        <taxon>Bacilli</taxon>
        <taxon>Bacillales</taxon>
        <taxon>Paenibacillaceae</taxon>
        <taxon>Paenibacillus</taxon>
    </lineage>
</organism>
<feature type="transmembrane region" description="Helical" evidence="8">
    <location>
        <begin position="124"/>
        <end position="146"/>
    </location>
</feature>
<evidence type="ECO:0000256" key="8">
    <source>
        <dbReference type="RuleBase" id="RU363041"/>
    </source>
</evidence>
<dbReference type="PANTHER" id="PTHR30269:SF37">
    <property type="entry name" value="MEMBRANE TRANSPORTER PROTEIN"/>
    <property type="match status" value="1"/>
</dbReference>
<keyword evidence="4 8" id="KW-1003">Cell membrane</keyword>
<comment type="subcellular location">
    <subcellularLocation>
        <location evidence="1 8">Cell membrane</location>
        <topology evidence="1 8">Multi-pass membrane protein</topology>
    </subcellularLocation>
</comment>
<accession>A0ABM8VQM2</accession>
<feature type="transmembrane region" description="Helical" evidence="8">
    <location>
        <begin position="161"/>
        <end position="178"/>
    </location>
</feature>
<keyword evidence="5 8" id="KW-0812">Transmembrane</keyword>
<feature type="transmembrane region" description="Helical" evidence="8">
    <location>
        <begin position="69"/>
        <end position="88"/>
    </location>
</feature>
<dbReference type="InterPro" id="IPR002781">
    <property type="entry name" value="TM_pro_TauE-like"/>
</dbReference>
<comment type="similarity">
    <text evidence="2 8">Belongs to the 4-toluene sulfonate uptake permease (TSUP) (TC 2.A.102) family.</text>
</comment>
<proteinExistence type="inferred from homology"/>
<comment type="caution">
    <text evidence="9">The sequence shown here is derived from an EMBL/GenBank/DDBJ whole genome shotgun (WGS) entry which is preliminary data.</text>
</comment>
<evidence type="ECO:0000313" key="9">
    <source>
        <dbReference type="EMBL" id="CAG7654408.1"/>
    </source>
</evidence>
<feature type="transmembrane region" description="Helical" evidence="8">
    <location>
        <begin position="214"/>
        <end position="232"/>
    </location>
</feature>
<protein>
    <recommendedName>
        <fullName evidence="8">Probable membrane transporter protein</fullName>
    </recommendedName>
</protein>
<evidence type="ECO:0000313" key="10">
    <source>
        <dbReference type="Proteomes" id="UP000730618"/>
    </source>
</evidence>
<dbReference type="Pfam" id="PF01925">
    <property type="entry name" value="TauE"/>
    <property type="match status" value="1"/>
</dbReference>
<dbReference type="EMBL" id="CAJVCE010000022">
    <property type="protein sequence ID" value="CAG7654408.1"/>
    <property type="molecule type" value="Genomic_DNA"/>
</dbReference>
<dbReference type="PANTHER" id="PTHR30269">
    <property type="entry name" value="TRANSMEMBRANE PROTEIN YFCA"/>
    <property type="match status" value="1"/>
</dbReference>
<gene>
    <name evidence="9" type="ORF">PAECIP111802_05766</name>
</gene>